<evidence type="ECO:0000256" key="2">
    <source>
        <dbReference type="ARBA" id="ARBA00022516"/>
    </source>
</evidence>
<evidence type="ECO:0000313" key="12">
    <source>
        <dbReference type="EMBL" id="BAM04487.1"/>
    </source>
</evidence>
<evidence type="ECO:0000256" key="3">
    <source>
        <dbReference type="ARBA" id="ARBA00022793"/>
    </source>
</evidence>
<keyword evidence="6" id="KW-0865">Zymogen</keyword>
<dbReference type="EC" id="4.1.1.65" evidence="12"/>
<sequence>MLSGFAKAEWIVISACGVAIAVALLLFGSLLLAVAALVATFLVLLFFRDPTRRPPSAKGAVVAACDGTVSSVHDVEHHDLLGGPAVCIRVFMSVLDVHINRTPCHGAVASVVHTPGNHGNTLNPASMEDNESVTTLLVHPTKGQPVAVVRQIAGLLARTIHNALSEGQVVQRGQKMGIIKLGSTTELYLPVSANVTVRVREGEKVKAGVTVLASVEPVPAELPAGLATASA</sequence>
<dbReference type="Pfam" id="PF02666">
    <property type="entry name" value="PS_Dcarbxylase"/>
    <property type="match status" value="1"/>
</dbReference>
<evidence type="ECO:0000256" key="10">
    <source>
        <dbReference type="ARBA" id="ARBA00023317"/>
    </source>
</evidence>
<evidence type="ECO:0000313" key="13">
    <source>
        <dbReference type="Proteomes" id="UP000007881"/>
    </source>
</evidence>
<keyword evidence="1" id="KW-1003">Cell membrane</keyword>
<evidence type="ECO:0000256" key="1">
    <source>
        <dbReference type="ARBA" id="ARBA00022475"/>
    </source>
</evidence>
<dbReference type="RefSeq" id="WP_014437700.1">
    <property type="nucleotide sequence ID" value="NC_017080.1"/>
</dbReference>
<evidence type="ECO:0000256" key="6">
    <source>
        <dbReference type="ARBA" id="ARBA00023145"/>
    </source>
</evidence>
<dbReference type="PANTHER" id="PTHR35809">
    <property type="entry name" value="ARCHAETIDYLSERINE DECARBOXYLASE PROENZYME-RELATED"/>
    <property type="match status" value="1"/>
</dbReference>
<keyword evidence="2" id="KW-0444">Lipid biosynthesis</keyword>
<keyword evidence="13" id="KW-1185">Reference proteome</keyword>
<keyword evidence="7" id="KW-0594">Phospholipid biosynthesis</keyword>
<keyword evidence="8 12" id="KW-0456">Lyase</keyword>
<name>I0IGU9_PHYMF</name>
<dbReference type="InterPro" id="IPR003817">
    <property type="entry name" value="PS_Dcarbxylase"/>
</dbReference>
<protein>
    <submittedName>
        <fullName evidence="12">Phosphatidylserine decarboxylase proenzyme</fullName>
        <ecNumber evidence="12">4.1.1.65</ecNumber>
    </submittedName>
</protein>
<evidence type="ECO:0000256" key="11">
    <source>
        <dbReference type="SAM" id="Phobius"/>
    </source>
</evidence>
<dbReference type="GO" id="GO:0004609">
    <property type="term" value="F:phosphatidylserine decarboxylase activity"/>
    <property type="evidence" value="ECO:0007669"/>
    <property type="project" value="UniProtKB-EC"/>
</dbReference>
<dbReference type="Proteomes" id="UP000007881">
    <property type="component" value="Chromosome"/>
</dbReference>
<keyword evidence="11" id="KW-1133">Transmembrane helix</keyword>
<dbReference type="PANTHER" id="PTHR35809:SF1">
    <property type="entry name" value="ARCHAETIDYLSERINE DECARBOXYLASE PROENZYME-RELATED"/>
    <property type="match status" value="1"/>
</dbReference>
<dbReference type="KEGG" id="phm:PSMK_23280"/>
<dbReference type="AlphaFoldDB" id="I0IGU9"/>
<keyword evidence="9" id="KW-1208">Phospholipid metabolism</keyword>
<feature type="transmembrane region" description="Helical" evidence="11">
    <location>
        <begin position="12"/>
        <end position="45"/>
    </location>
</feature>
<dbReference type="GO" id="GO:0008654">
    <property type="term" value="P:phospholipid biosynthetic process"/>
    <property type="evidence" value="ECO:0007669"/>
    <property type="project" value="UniProtKB-KW"/>
</dbReference>
<gene>
    <name evidence="12" type="primary">psd</name>
    <name evidence="12" type="ordered locus">PSMK_23280</name>
</gene>
<keyword evidence="3" id="KW-0210">Decarboxylase</keyword>
<keyword evidence="4" id="KW-0443">Lipid metabolism</keyword>
<proteinExistence type="predicted"/>
<keyword evidence="10" id="KW-0670">Pyruvate</keyword>
<accession>I0IGU9</accession>
<evidence type="ECO:0000256" key="9">
    <source>
        <dbReference type="ARBA" id="ARBA00023264"/>
    </source>
</evidence>
<evidence type="ECO:0000256" key="5">
    <source>
        <dbReference type="ARBA" id="ARBA00023136"/>
    </source>
</evidence>
<dbReference type="OrthoDB" id="9790893at2"/>
<reference evidence="12 13" key="1">
    <citation type="submission" date="2012-02" db="EMBL/GenBank/DDBJ databases">
        <title>Complete genome sequence of Phycisphaera mikurensis NBRC 102666.</title>
        <authorList>
            <person name="Ankai A."/>
            <person name="Hosoyama A."/>
            <person name="Terui Y."/>
            <person name="Sekine M."/>
            <person name="Fukai R."/>
            <person name="Kato Y."/>
            <person name="Nakamura S."/>
            <person name="Yamada-Narita S."/>
            <person name="Kawakoshi A."/>
            <person name="Fukunaga Y."/>
            <person name="Yamazaki S."/>
            <person name="Fujita N."/>
        </authorList>
    </citation>
    <scope>NUCLEOTIDE SEQUENCE [LARGE SCALE GENOMIC DNA]</scope>
    <source>
        <strain evidence="13">NBRC 102666 / KCTC 22515 / FYK2301M01</strain>
    </source>
</reference>
<evidence type="ECO:0000256" key="7">
    <source>
        <dbReference type="ARBA" id="ARBA00023209"/>
    </source>
</evidence>
<dbReference type="EMBL" id="AP012338">
    <property type="protein sequence ID" value="BAM04487.1"/>
    <property type="molecule type" value="Genomic_DNA"/>
</dbReference>
<dbReference type="InterPro" id="IPR033175">
    <property type="entry name" value="PSD-A"/>
</dbReference>
<dbReference type="STRING" id="1142394.PSMK_23280"/>
<dbReference type="HOGENOM" id="CLU_072492_2_0_0"/>
<dbReference type="eggNOG" id="COG0688">
    <property type="taxonomic scope" value="Bacteria"/>
</dbReference>
<keyword evidence="5 11" id="KW-0472">Membrane</keyword>
<organism evidence="12 13">
    <name type="scientific">Phycisphaera mikurensis (strain NBRC 102666 / KCTC 22515 / FYK2301M01)</name>
    <dbReference type="NCBI Taxonomy" id="1142394"/>
    <lineage>
        <taxon>Bacteria</taxon>
        <taxon>Pseudomonadati</taxon>
        <taxon>Planctomycetota</taxon>
        <taxon>Phycisphaerae</taxon>
        <taxon>Phycisphaerales</taxon>
        <taxon>Phycisphaeraceae</taxon>
        <taxon>Phycisphaera</taxon>
    </lineage>
</organism>
<evidence type="ECO:0000256" key="4">
    <source>
        <dbReference type="ARBA" id="ARBA00023098"/>
    </source>
</evidence>
<evidence type="ECO:0000256" key="8">
    <source>
        <dbReference type="ARBA" id="ARBA00023239"/>
    </source>
</evidence>
<keyword evidence="11" id="KW-0812">Transmembrane</keyword>